<proteinExistence type="evidence at transcript level"/>
<name>A9NXM9_PICSI</name>
<accession>A9NXM9</accession>
<reference evidence="2" key="1">
    <citation type="journal article" date="2008" name="BMC Genomics">
        <title>A conifer genomics resource of 200,000 spruce (Picea spp.) ESTs and 6,464 high-quality, sequence-finished full-length cDNAs for Sitka spruce (Picea sitchensis).</title>
        <authorList>
            <person name="Ralph S.G."/>
            <person name="Chun H.J."/>
            <person name="Kolosova N."/>
            <person name="Cooper D."/>
            <person name="Oddy C."/>
            <person name="Ritland C.E."/>
            <person name="Kirkpatrick R."/>
            <person name="Moore R."/>
            <person name="Barber S."/>
            <person name="Holt R.A."/>
            <person name="Jones S.J."/>
            <person name="Marra M.A."/>
            <person name="Douglas C.J."/>
            <person name="Ritland K."/>
            <person name="Bohlmann J."/>
        </authorList>
    </citation>
    <scope>NUCLEOTIDE SEQUENCE</scope>
    <source>
        <tissue evidence="2">Green portion of the leader tissue</tissue>
    </source>
</reference>
<feature type="transmembrane region" description="Helical" evidence="1">
    <location>
        <begin position="52"/>
        <end position="71"/>
    </location>
</feature>
<keyword evidence="1" id="KW-0812">Transmembrane</keyword>
<evidence type="ECO:0000256" key="1">
    <source>
        <dbReference type="SAM" id="Phobius"/>
    </source>
</evidence>
<sequence>MKFLASFRRWVTQKLSSFMVNEDEQRRTIRYYEEQISEGQATYDKKSTVRNILLTSYVAGQGAIIAGVLSGQRMKKLIGCASAWSILILSGIVSVSVIVALVFVFFQQFKLFKRGKQLQEGLDSVIDSIHPNQTLEKKRIFYSTYKREVFETASSIWWAQRVAILAVLIASSVCLLVICARLLC</sequence>
<keyword evidence="1" id="KW-1133">Transmembrane helix</keyword>
<feature type="transmembrane region" description="Helical" evidence="1">
    <location>
        <begin position="162"/>
        <end position="183"/>
    </location>
</feature>
<evidence type="ECO:0000313" key="2">
    <source>
        <dbReference type="EMBL" id="ABK25390.1"/>
    </source>
</evidence>
<dbReference type="EMBL" id="EF086104">
    <property type="protein sequence ID" value="ABK25390.1"/>
    <property type="molecule type" value="mRNA"/>
</dbReference>
<keyword evidence="1" id="KW-0472">Membrane</keyword>
<protein>
    <submittedName>
        <fullName evidence="2">Uncharacterized protein</fullName>
    </submittedName>
</protein>
<dbReference type="AlphaFoldDB" id="A9NXM9"/>
<feature type="transmembrane region" description="Helical" evidence="1">
    <location>
        <begin position="83"/>
        <end position="106"/>
    </location>
</feature>
<organism evidence="2">
    <name type="scientific">Picea sitchensis</name>
    <name type="common">Sitka spruce</name>
    <name type="synonym">Pinus sitchensis</name>
    <dbReference type="NCBI Taxonomy" id="3332"/>
    <lineage>
        <taxon>Eukaryota</taxon>
        <taxon>Viridiplantae</taxon>
        <taxon>Streptophyta</taxon>
        <taxon>Embryophyta</taxon>
        <taxon>Tracheophyta</taxon>
        <taxon>Spermatophyta</taxon>
        <taxon>Pinopsida</taxon>
        <taxon>Pinidae</taxon>
        <taxon>Conifers I</taxon>
        <taxon>Pinales</taxon>
        <taxon>Pinaceae</taxon>
        <taxon>Picea</taxon>
    </lineage>
</organism>